<dbReference type="SMART" id="SM00028">
    <property type="entry name" value="TPR"/>
    <property type="match status" value="1"/>
</dbReference>
<evidence type="ECO:0000259" key="2">
    <source>
        <dbReference type="Pfam" id="PF16669"/>
    </source>
</evidence>
<dbReference type="InterPro" id="IPR038645">
    <property type="entry name" value="TTC5_OB_sf"/>
</dbReference>
<dbReference type="Gene3D" id="1.25.40.10">
    <property type="entry name" value="Tetratricopeptide repeat domain"/>
    <property type="match status" value="1"/>
</dbReference>
<feature type="domain" description="Tetratricopeptide repeat protein 5 OB fold" evidence="2">
    <location>
        <begin position="172"/>
        <end position="283"/>
    </location>
</feature>
<gene>
    <name evidence="3" type="ORF">GCK32_014866</name>
</gene>
<comment type="caution">
    <text evidence="3">The sequence shown here is derived from an EMBL/GenBank/DDBJ whole genome shotgun (WGS) entry which is preliminary data.</text>
</comment>
<dbReference type="InterPro" id="IPR032076">
    <property type="entry name" value="TTC5_OB"/>
</dbReference>
<name>A0AAN8EYB5_TRICO</name>
<dbReference type="AlphaFoldDB" id="A0AAN8EYB5"/>
<dbReference type="Pfam" id="PF16669">
    <property type="entry name" value="TTC5_OB"/>
    <property type="match status" value="1"/>
</dbReference>
<sequence length="290" mass="31374">MLLRAKLMKTVDSTERAALQKRSSQLAIEAVALDPESGPAHSCLGNSLFLEFFNTGQTNEGLLRQACNEYRLALQCDKEYRNADLHLNAGAAFRYEENYAEALTHLRLAVKYDPSDVIGSHGRLSAFTQFLSNVASGIQTAGGLRAKRIVEFKMSLPNSSDMNPFADHRLVTNFKDLGKGPNNGVAVVGKIISTVSHEEIVPITSIMMDADGECVAVSVYNCAPSLTFFIGDTVAVADPHVVEVESLDLPDSPDTSFRSVRVPNPSKIARNGSLPKATQLAPSHLKISAL</sequence>
<dbReference type="Gene3D" id="2.40.50.550">
    <property type="match status" value="1"/>
</dbReference>
<accession>A0AAN8EYB5</accession>
<evidence type="ECO:0000256" key="1">
    <source>
        <dbReference type="PROSITE-ProRule" id="PRU00339"/>
    </source>
</evidence>
<dbReference type="InterPro" id="IPR011990">
    <property type="entry name" value="TPR-like_helical_dom_sf"/>
</dbReference>
<keyword evidence="4" id="KW-1185">Reference proteome</keyword>
<dbReference type="EMBL" id="WIXE01026084">
    <property type="protein sequence ID" value="KAK5964197.1"/>
    <property type="molecule type" value="Genomic_DNA"/>
</dbReference>
<keyword evidence="1" id="KW-0802">TPR repeat</keyword>
<protein>
    <submittedName>
        <fullName evidence="3">Tetratricopeptide repeat protein</fullName>
    </submittedName>
</protein>
<evidence type="ECO:0000313" key="3">
    <source>
        <dbReference type="EMBL" id="KAK5964197.1"/>
    </source>
</evidence>
<dbReference type="SUPFAM" id="SSF48452">
    <property type="entry name" value="TPR-like"/>
    <property type="match status" value="1"/>
</dbReference>
<proteinExistence type="predicted"/>
<dbReference type="Proteomes" id="UP001331761">
    <property type="component" value="Unassembled WGS sequence"/>
</dbReference>
<organism evidence="3 4">
    <name type="scientific">Trichostrongylus colubriformis</name>
    <name type="common">Black scour worm</name>
    <dbReference type="NCBI Taxonomy" id="6319"/>
    <lineage>
        <taxon>Eukaryota</taxon>
        <taxon>Metazoa</taxon>
        <taxon>Ecdysozoa</taxon>
        <taxon>Nematoda</taxon>
        <taxon>Chromadorea</taxon>
        <taxon>Rhabditida</taxon>
        <taxon>Rhabditina</taxon>
        <taxon>Rhabditomorpha</taxon>
        <taxon>Strongyloidea</taxon>
        <taxon>Trichostrongylidae</taxon>
        <taxon>Trichostrongylus</taxon>
    </lineage>
</organism>
<dbReference type="InterPro" id="IPR019734">
    <property type="entry name" value="TPR_rpt"/>
</dbReference>
<reference evidence="3 4" key="1">
    <citation type="submission" date="2019-10" db="EMBL/GenBank/DDBJ databases">
        <title>Assembly and Annotation for the nematode Trichostrongylus colubriformis.</title>
        <authorList>
            <person name="Martin J."/>
        </authorList>
    </citation>
    <scope>NUCLEOTIDE SEQUENCE [LARGE SCALE GENOMIC DNA]</scope>
    <source>
        <strain evidence="3">G859</strain>
        <tissue evidence="3">Whole worm</tissue>
    </source>
</reference>
<dbReference type="PROSITE" id="PS50005">
    <property type="entry name" value="TPR"/>
    <property type="match status" value="1"/>
</dbReference>
<evidence type="ECO:0000313" key="4">
    <source>
        <dbReference type="Proteomes" id="UP001331761"/>
    </source>
</evidence>
<feature type="repeat" description="TPR" evidence="1">
    <location>
        <begin position="83"/>
        <end position="116"/>
    </location>
</feature>